<dbReference type="InterPro" id="IPR012349">
    <property type="entry name" value="Split_barrel_FMN-bd"/>
</dbReference>
<dbReference type="OrthoDB" id="9794948at2"/>
<dbReference type="RefSeq" id="WP_139998613.1">
    <property type="nucleotide sequence ID" value="NZ_VFJE01000050.1"/>
</dbReference>
<organism evidence="1 2">
    <name type="scientific">Flavobacterium microcysteis</name>
    <dbReference type="NCBI Taxonomy" id="2596891"/>
    <lineage>
        <taxon>Bacteria</taxon>
        <taxon>Pseudomonadati</taxon>
        <taxon>Bacteroidota</taxon>
        <taxon>Flavobacteriia</taxon>
        <taxon>Flavobacteriales</taxon>
        <taxon>Flavobacteriaceae</taxon>
        <taxon>Flavobacterium</taxon>
    </lineage>
</organism>
<comment type="caution">
    <text evidence="1">The sequence shown here is derived from an EMBL/GenBank/DDBJ whole genome shotgun (WGS) entry which is preliminary data.</text>
</comment>
<dbReference type="PIRSF" id="PIRSF010372">
    <property type="entry name" value="PaiB"/>
    <property type="match status" value="1"/>
</dbReference>
<dbReference type="PANTHER" id="PTHR35802:SF1">
    <property type="entry name" value="PROTEASE SYNTHASE AND SPORULATION PROTEIN PAI 2"/>
    <property type="match status" value="1"/>
</dbReference>
<protein>
    <submittedName>
        <fullName evidence="1">FMN-binding negative transcriptional regulator</fullName>
    </submittedName>
</protein>
<dbReference type="AlphaFoldDB" id="A0A501QGM1"/>
<reference evidence="1 2" key="1">
    <citation type="submission" date="2019-06" db="EMBL/GenBank/DDBJ databases">
        <title>Flavobacterium sp. MaA-Y11 from geoumgang.</title>
        <authorList>
            <person name="Jeong S."/>
        </authorList>
    </citation>
    <scope>NUCLEOTIDE SEQUENCE [LARGE SCALE GENOMIC DNA]</scope>
    <source>
        <strain evidence="1 2">MaA-Y11</strain>
    </source>
</reference>
<dbReference type="Proteomes" id="UP000319175">
    <property type="component" value="Unassembled WGS sequence"/>
</dbReference>
<accession>A0A501QGM1</accession>
<reference evidence="1 2" key="2">
    <citation type="submission" date="2019-06" db="EMBL/GenBank/DDBJ databases">
        <authorList>
            <person name="Seo Y."/>
        </authorList>
    </citation>
    <scope>NUCLEOTIDE SEQUENCE [LARGE SCALE GENOMIC DNA]</scope>
    <source>
        <strain evidence="1 2">MaA-Y11</strain>
    </source>
</reference>
<evidence type="ECO:0000313" key="1">
    <source>
        <dbReference type="EMBL" id="TPD71813.1"/>
    </source>
</evidence>
<dbReference type="Gene3D" id="2.30.110.10">
    <property type="entry name" value="Electron Transport, Fmn-binding Protein, Chain A"/>
    <property type="match status" value="1"/>
</dbReference>
<gene>
    <name evidence="1" type="ORF">FJA49_02750</name>
</gene>
<name>A0A501QGM1_9FLAO</name>
<sequence>MYTPQHYKNENINEVREFIKANSFGILVSQTKGRLWGTHIPMELDFDENGTAILYSHISKANPQWENFASGEEVLAIFHGPHSYVSSSWYEKEDVPTWNYIAVHAYGKAQIIEGAELMDSLKKLVDTYEHASEHPVSVENLSEKTMRQVNGIVGFKIIISEIQATYKLSQTRKDTDFHTIVNQLESSPDFMSKATAEAMKQSREKE</sequence>
<dbReference type="Pfam" id="PF04299">
    <property type="entry name" value="FMN_bind_2"/>
    <property type="match status" value="1"/>
</dbReference>
<keyword evidence="2" id="KW-1185">Reference proteome</keyword>
<dbReference type="PANTHER" id="PTHR35802">
    <property type="entry name" value="PROTEASE SYNTHASE AND SPORULATION PROTEIN PAI 2"/>
    <property type="match status" value="1"/>
</dbReference>
<dbReference type="SUPFAM" id="SSF50475">
    <property type="entry name" value="FMN-binding split barrel"/>
    <property type="match status" value="1"/>
</dbReference>
<evidence type="ECO:0000313" key="2">
    <source>
        <dbReference type="Proteomes" id="UP000319175"/>
    </source>
</evidence>
<proteinExistence type="predicted"/>
<dbReference type="EMBL" id="VFJE01000050">
    <property type="protein sequence ID" value="TPD71813.1"/>
    <property type="molecule type" value="Genomic_DNA"/>
</dbReference>
<dbReference type="InterPro" id="IPR007396">
    <property type="entry name" value="TR_PAI2-type"/>
</dbReference>